<accession>K5WFE1</accession>
<dbReference type="Proteomes" id="UP000008370">
    <property type="component" value="Unassembled WGS sequence"/>
</dbReference>
<evidence type="ECO:0000313" key="3">
    <source>
        <dbReference type="Proteomes" id="UP000008370"/>
    </source>
</evidence>
<protein>
    <submittedName>
        <fullName evidence="2">Uncharacterized protein</fullName>
    </submittedName>
</protein>
<dbReference type="GeneID" id="18915376"/>
<feature type="region of interest" description="Disordered" evidence="1">
    <location>
        <begin position="93"/>
        <end position="120"/>
    </location>
</feature>
<keyword evidence="3" id="KW-1185">Reference proteome</keyword>
<dbReference type="RefSeq" id="XP_007393346.1">
    <property type="nucleotide sequence ID" value="XM_007393284.1"/>
</dbReference>
<dbReference type="AlphaFoldDB" id="K5WFE1"/>
<feature type="compositionally biased region" description="Polar residues" evidence="1">
    <location>
        <begin position="41"/>
        <end position="76"/>
    </location>
</feature>
<evidence type="ECO:0000256" key="1">
    <source>
        <dbReference type="SAM" id="MobiDB-lite"/>
    </source>
</evidence>
<dbReference type="InParanoid" id="K5WFE1"/>
<feature type="non-terminal residue" evidence="2">
    <location>
        <position position="120"/>
    </location>
</feature>
<name>K5WFE1_PHACS</name>
<reference evidence="2 3" key="1">
    <citation type="journal article" date="2012" name="BMC Genomics">
        <title>Comparative genomics of the white-rot fungi, Phanerochaete carnosa and P. chrysosporium, to elucidate the genetic basis of the distinct wood types they colonize.</title>
        <authorList>
            <person name="Suzuki H."/>
            <person name="MacDonald J."/>
            <person name="Syed K."/>
            <person name="Salamov A."/>
            <person name="Hori C."/>
            <person name="Aerts A."/>
            <person name="Henrissat B."/>
            <person name="Wiebenga A."/>
            <person name="vanKuyk P.A."/>
            <person name="Barry K."/>
            <person name="Lindquist E."/>
            <person name="LaButti K."/>
            <person name="Lapidus A."/>
            <person name="Lucas S."/>
            <person name="Coutinho P."/>
            <person name="Gong Y."/>
            <person name="Samejima M."/>
            <person name="Mahadevan R."/>
            <person name="Abou-Zaid M."/>
            <person name="de Vries R.P."/>
            <person name="Igarashi K."/>
            <person name="Yadav J.S."/>
            <person name="Grigoriev I.V."/>
            <person name="Master E.R."/>
        </authorList>
    </citation>
    <scope>NUCLEOTIDE SEQUENCE [LARGE SCALE GENOMIC DNA]</scope>
    <source>
        <strain evidence="2 3">HHB-10118-sp</strain>
    </source>
</reference>
<sequence length="120" mass="12753">MDLSPVANKPFGMSQPVLSVNPDNEDHSDSSGSPSQHDSRPTSSIHPVQPFSEVSGQRPTFPIASSSTPDCNTQSHGILGLPAVALGPTQVALDGIPRPEHSTNPFRSRYMPPKKDITPS</sequence>
<dbReference type="HOGENOM" id="CLU_2055301_0_0_1"/>
<feature type="region of interest" description="Disordered" evidence="1">
    <location>
        <begin position="1"/>
        <end position="77"/>
    </location>
</feature>
<organism evidence="2 3">
    <name type="scientific">Phanerochaete carnosa (strain HHB-10118-sp)</name>
    <name type="common">White-rot fungus</name>
    <name type="synonym">Peniophora carnosa</name>
    <dbReference type="NCBI Taxonomy" id="650164"/>
    <lineage>
        <taxon>Eukaryota</taxon>
        <taxon>Fungi</taxon>
        <taxon>Dikarya</taxon>
        <taxon>Basidiomycota</taxon>
        <taxon>Agaricomycotina</taxon>
        <taxon>Agaricomycetes</taxon>
        <taxon>Polyporales</taxon>
        <taxon>Phanerochaetaceae</taxon>
        <taxon>Phanerochaete</taxon>
    </lineage>
</organism>
<evidence type="ECO:0000313" key="2">
    <source>
        <dbReference type="EMBL" id="EKM58015.1"/>
    </source>
</evidence>
<proteinExistence type="predicted"/>
<dbReference type="EMBL" id="JH930470">
    <property type="protein sequence ID" value="EKM58015.1"/>
    <property type="molecule type" value="Genomic_DNA"/>
</dbReference>
<gene>
    <name evidence="2" type="ORF">PHACADRAFT_251969</name>
</gene>
<dbReference type="KEGG" id="pco:PHACADRAFT_251969"/>